<evidence type="ECO:0000256" key="1">
    <source>
        <dbReference type="ARBA" id="ARBA00010617"/>
    </source>
</evidence>
<evidence type="ECO:0000256" key="3">
    <source>
        <dbReference type="ARBA" id="ARBA00023002"/>
    </source>
</evidence>
<reference evidence="6" key="5">
    <citation type="journal article" date="2021" name="G3 (Bethesda)">
        <title>Aegilops tauschii genome assembly Aet v5.0 features greater sequence contiguity and improved annotation.</title>
        <authorList>
            <person name="Wang L."/>
            <person name="Zhu T."/>
            <person name="Rodriguez J.C."/>
            <person name="Deal K.R."/>
            <person name="Dubcovsky J."/>
            <person name="McGuire P.E."/>
            <person name="Lux T."/>
            <person name="Spannagl M."/>
            <person name="Mayer K.F.X."/>
            <person name="Baldrich P."/>
            <person name="Meyers B.C."/>
            <person name="Huo N."/>
            <person name="Gu Y.Q."/>
            <person name="Zhou H."/>
            <person name="Devos K.M."/>
            <person name="Bennetzen J.L."/>
            <person name="Unver T."/>
            <person name="Budak H."/>
            <person name="Gulick P.J."/>
            <person name="Galiba G."/>
            <person name="Kalapos B."/>
            <person name="Nelson D.R."/>
            <person name="Li P."/>
            <person name="You F.M."/>
            <person name="Luo M.C."/>
            <person name="Dvorak J."/>
        </authorList>
    </citation>
    <scope>NUCLEOTIDE SEQUENCE [LARGE SCALE GENOMIC DNA]</scope>
    <source>
        <strain evidence="6">cv. AL8/78</strain>
    </source>
</reference>
<proteinExistence type="inferred from homology"/>
<dbReference type="AlphaFoldDB" id="A0A453A6F2"/>
<dbReference type="GO" id="GO:0006629">
    <property type="term" value="P:lipid metabolic process"/>
    <property type="evidence" value="ECO:0007669"/>
    <property type="project" value="UniProtKB-ARBA"/>
</dbReference>
<evidence type="ECO:0000313" key="6">
    <source>
        <dbReference type="EnsemblPlants" id="AET2Gv20003200.1"/>
    </source>
</evidence>
<reference evidence="7" key="1">
    <citation type="journal article" date="2014" name="Science">
        <title>Ancient hybridizations among the ancestral genomes of bread wheat.</title>
        <authorList>
            <consortium name="International Wheat Genome Sequencing Consortium,"/>
            <person name="Marcussen T."/>
            <person name="Sandve S.R."/>
            <person name="Heier L."/>
            <person name="Spannagl M."/>
            <person name="Pfeifer M."/>
            <person name="Jakobsen K.S."/>
            <person name="Wulff B.B."/>
            <person name="Steuernagel B."/>
            <person name="Mayer K.F."/>
            <person name="Olsen O.A."/>
        </authorList>
    </citation>
    <scope>NUCLEOTIDE SEQUENCE [LARGE SCALE GENOMIC DNA]</scope>
    <source>
        <strain evidence="7">cv. AL8/78</strain>
    </source>
</reference>
<reference evidence="6" key="3">
    <citation type="journal article" date="2017" name="Nature">
        <title>Genome sequence of the progenitor of the wheat D genome Aegilops tauschii.</title>
        <authorList>
            <person name="Luo M.C."/>
            <person name="Gu Y.Q."/>
            <person name="Puiu D."/>
            <person name="Wang H."/>
            <person name="Twardziok S.O."/>
            <person name="Deal K.R."/>
            <person name="Huo N."/>
            <person name="Zhu T."/>
            <person name="Wang L."/>
            <person name="Wang Y."/>
            <person name="McGuire P.E."/>
            <person name="Liu S."/>
            <person name="Long H."/>
            <person name="Ramasamy R.K."/>
            <person name="Rodriguez J.C."/>
            <person name="Van S.L."/>
            <person name="Yuan L."/>
            <person name="Wang Z."/>
            <person name="Xia Z."/>
            <person name="Xiao L."/>
            <person name="Anderson O.D."/>
            <person name="Ouyang S."/>
            <person name="Liang Y."/>
            <person name="Zimin A.V."/>
            <person name="Pertea G."/>
            <person name="Qi P."/>
            <person name="Bennetzen J.L."/>
            <person name="Dai X."/>
            <person name="Dawson M.W."/>
            <person name="Muller H.G."/>
            <person name="Kugler K."/>
            <person name="Rivarola-Duarte L."/>
            <person name="Spannagl M."/>
            <person name="Mayer K.F.X."/>
            <person name="Lu F.H."/>
            <person name="Bevan M.W."/>
            <person name="Leroy P."/>
            <person name="Li P."/>
            <person name="You F.M."/>
            <person name="Sun Q."/>
            <person name="Liu Z."/>
            <person name="Lyons E."/>
            <person name="Wicker T."/>
            <person name="Salzberg S.L."/>
            <person name="Devos K.M."/>
            <person name="Dvorak J."/>
        </authorList>
    </citation>
    <scope>NUCLEOTIDE SEQUENCE [LARGE SCALE GENOMIC DNA]</scope>
    <source>
        <strain evidence="6">cv. AL8/78</strain>
    </source>
</reference>
<keyword evidence="5" id="KW-0349">Heme</keyword>
<dbReference type="Gene3D" id="1.10.630.10">
    <property type="entry name" value="Cytochrome P450"/>
    <property type="match status" value="2"/>
</dbReference>
<dbReference type="InterPro" id="IPR036396">
    <property type="entry name" value="Cyt_P450_sf"/>
</dbReference>
<dbReference type="InterPro" id="IPR001128">
    <property type="entry name" value="Cyt_P450"/>
</dbReference>
<dbReference type="Pfam" id="PF00067">
    <property type="entry name" value="p450"/>
    <property type="match status" value="1"/>
</dbReference>
<keyword evidence="4 5" id="KW-0408">Iron</keyword>
<name>A0A453A6F2_AEGTS</name>
<dbReference type="GO" id="GO:0020037">
    <property type="term" value="F:heme binding"/>
    <property type="evidence" value="ECO:0007669"/>
    <property type="project" value="InterPro"/>
</dbReference>
<comment type="similarity">
    <text evidence="1 5">Belongs to the cytochrome P450 family.</text>
</comment>
<dbReference type="PROSITE" id="PS00086">
    <property type="entry name" value="CYTOCHROME_P450"/>
    <property type="match status" value="1"/>
</dbReference>
<protein>
    <submittedName>
        <fullName evidence="6">Uncharacterized protein</fullName>
    </submittedName>
</protein>
<keyword evidence="2 5" id="KW-0479">Metal-binding</keyword>
<evidence type="ECO:0000313" key="7">
    <source>
        <dbReference type="Proteomes" id="UP000015105"/>
    </source>
</evidence>
<reference evidence="7" key="2">
    <citation type="journal article" date="2017" name="Nat. Plants">
        <title>The Aegilops tauschii genome reveals multiple impacts of transposons.</title>
        <authorList>
            <person name="Zhao G."/>
            <person name="Zou C."/>
            <person name="Li K."/>
            <person name="Wang K."/>
            <person name="Li T."/>
            <person name="Gao L."/>
            <person name="Zhang X."/>
            <person name="Wang H."/>
            <person name="Yang Z."/>
            <person name="Liu X."/>
            <person name="Jiang W."/>
            <person name="Mao L."/>
            <person name="Kong X."/>
            <person name="Jiao Y."/>
            <person name="Jia J."/>
        </authorList>
    </citation>
    <scope>NUCLEOTIDE SEQUENCE [LARGE SCALE GENOMIC DNA]</scope>
    <source>
        <strain evidence="7">cv. AL8/78</strain>
    </source>
</reference>
<reference evidence="6" key="4">
    <citation type="submission" date="2019-03" db="UniProtKB">
        <authorList>
            <consortium name="EnsemblPlants"/>
        </authorList>
    </citation>
    <scope>IDENTIFICATION</scope>
</reference>
<dbReference type="EnsemblPlants" id="AET2Gv20003200.1">
    <property type="protein sequence ID" value="AET2Gv20003200.1"/>
    <property type="gene ID" value="AET2Gv20003200"/>
</dbReference>
<evidence type="ECO:0000256" key="2">
    <source>
        <dbReference type="ARBA" id="ARBA00022723"/>
    </source>
</evidence>
<evidence type="ECO:0000256" key="5">
    <source>
        <dbReference type="RuleBase" id="RU000461"/>
    </source>
</evidence>
<dbReference type="GO" id="GO:0005506">
    <property type="term" value="F:iron ion binding"/>
    <property type="evidence" value="ECO:0007669"/>
    <property type="project" value="InterPro"/>
</dbReference>
<dbReference type="Gramene" id="AET2Gv20003200.1">
    <property type="protein sequence ID" value="AET2Gv20003200.1"/>
    <property type="gene ID" value="AET2Gv20003200"/>
</dbReference>
<dbReference type="PANTHER" id="PTHR24296">
    <property type="entry name" value="CYTOCHROME P450"/>
    <property type="match status" value="1"/>
</dbReference>
<sequence>PVQAGLTGVRFFITCDPSNVRHIFTSNFLNYPKGEEYAEIFDVLGHGIFNADGDSWRSQRAKSQLLMAAPRFRSFSARCTRDKVDKSLLPFLAHKFLAFNAGPRTCLGKEVAFTQMKAVAAAVLWNFAVEAVPGHVVEPKLSVMLHMKNGLAVTVKRRKVLGADL</sequence>
<keyword evidence="5" id="KW-0503">Monooxygenase</keyword>
<keyword evidence="7" id="KW-1185">Reference proteome</keyword>
<dbReference type="Proteomes" id="UP000015105">
    <property type="component" value="Chromosome 2D"/>
</dbReference>
<dbReference type="SUPFAM" id="SSF48264">
    <property type="entry name" value="Cytochrome P450"/>
    <property type="match status" value="2"/>
</dbReference>
<dbReference type="GO" id="GO:0016705">
    <property type="term" value="F:oxidoreductase activity, acting on paired donors, with incorporation or reduction of molecular oxygen"/>
    <property type="evidence" value="ECO:0007669"/>
    <property type="project" value="InterPro"/>
</dbReference>
<dbReference type="GO" id="GO:0004497">
    <property type="term" value="F:monooxygenase activity"/>
    <property type="evidence" value="ECO:0007669"/>
    <property type="project" value="UniProtKB-KW"/>
</dbReference>
<dbReference type="InterPro" id="IPR017972">
    <property type="entry name" value="Cyt_P450_CS"/>
</dbReference>
<evidence type="ECO:0000256" key="4">
    <source>
        <dbReference type="ARBA" id="ARBA00023004"/>
    </source>
</evidence>
<keyword evidence="3 5" id="KW-0560">Oxidoreductase</keyword>
<accession>A0A453A6F2</accession>
<organism evidence="6 7">
    <name type="scientific">Aegilops tauschii subsp. strangulata</name>
    <name type="common">Goatgrass</name>
    <dbReference type="NCBI Taxonomy" id="200361"/>
    <lineage>
        <taxon>Eukaryota</taxon>
        <taxon>Viridiplantae</taxon>
        <taxon>Streptophyta</taxon>
        <taxon>Embryophyta</taxon>
        <taxon>Tracheophyta</taxon>
        <taxon>Spermatophyta</taxon>
        <taxon>Magnoliopsida</taxon>
        <taxon>Liliopsida</taxon>
        <taxon>Poales</taxon>
        <taxon>Poaceae</taxon>
        <taxon>BOP clade</taxon>
        <taxon>Pooideae</taxon>
        <taxon>Triticodae</taxon>
        <taxon>Triticeae</taxon>
        <taxon>Triticinae</taxon>
        <taxon>Aegilops</taxon>
    </lineage>
</organism>